<proteinExistence type="predicted"/>
<dbReference type="RefSeq" id="WP_367855582.1">
    <property type="nucleotide sequence ID" value="NZ_JBFOHK010000005.1"/>
</dbReference>
<evidence type="ECO:0000256" key="3">
    <source>
        <dbReference type="ARBA" id="ARBA00023004"/>
    </source>
</evidence>
<protein>
    <submittedName>
        <fullName evidence="6">Rieske (2Fe-2S) protein</fullName>
    </submittedName>
</protein>
<evidence type="ECO:0000313" key="7">
    <source>
        <dbReference type="Proteomes" id="UP001556220"/>
    </source>
</evidence>
<feature type="domain" description="Rieske" evidence="5">
    <location>
        <begin position="8"/>
        <end position="112"/>
    </location>
</feature>
<sequence>MDTVSPTTLLCRLDEIPDGGATAIEDVAALDGESVIVARRGGEVRAWLNVCPHAGRRLDYAPGRFLLKDELLICAVHGASFNRNDGICVAGPCRGEHLRALALELRGDEVWLAPCDRP</sequence>
<reference evidence="6 7" key="1">
    <citation type="submission" date="2024-06" db="EMBL/GenBank/DDBJ databases">
        <authorList>
            <person name="Woo H."/>
        </authorList>
    </citation>
    <scope>NUCLEOTIDE SEQUENCE [LARGE SCALE GENOMIC DNA]</scope>
    <source>
        <strain evidence="6 7">Si-c</strain>
    </source>
</reference>
<dbReference type="Pfam" id="PF00355">
    <property type="entry name" value="Rieske"/>
    <property type="match status" value="1"/>
</dbReference>
<organism evidence="6 7">
    <name type="scientific">Rhodanobacter lycopersici</name>
    <dbReference type="NCBI Taxonomy" id="3162487"/>
    <lineage>
        <taxon>Bacteria</taxon>
        <taxon>Pseudomonadati</taxon>
        <taxon>Pseudomonadota</taxon>
        <taxon>Gammaproteobacteria</taxon>
        <taxon>Lysobacterales</taxon>
        <taxon>Rhodanobacteraceae</taxon>
        <taxon>Rhodanobacter</taxon>
    </lineage>
</organism>
<dbReference type="SUPFAM" id="SSF50022">
    <property type="entry name" value="ISP domain"/>
    <property type="match status" value="1"/>
</dbReference>
<evidence type="ECO:0000259" key="5">
    <source>
        <dbReference type="PROSITE" id="PS51296"/>
    </source>
</evidence>
<dbReference type="PROSITE" id="PS51296">
    <property type="entry name" value="RIESKE"/>
    <property type="match status" value="1"/>
</dbReference>
<keyword evidence="1" id="KW-0001">2Fe-2S</keyword>
<dbReference type="PANTHER" id="PTHR40261">
    <property type="match status" value="1"/>
</dbReference>
<evidence type="ECO:0000256" key="1">
    <source>
        <dbReference type="ARBA" id="ARBA00022714"/>
    </source>
</evidence>
<keyword evidence="2" id="KW-0479">Metal-binding</keyword>
<dbReference type="InterPro" id="IPR017941">
    <property type="entry name" value="Rieske_2Fe-2S"/>
</dbReference>
<keyword evidence="4" id="KW-0411">Iron-sulfur</keyword>
<keyword evidence="3" id="KW-0408">Iron</keyword>
<dbReference type="Proteomes" id="UP001556220">
    <property type="component" value="Unassembled WGS sequence"/>
</dbReference>
<dbReference type="CDD" id="cd03467">
    <property type="entry name" value="Rieske"/>
    <property type="match status" value="1"/>
</dbReference>
<dbReference type="EMBL" id="JBFOHK010000005">
    <property type="protein sequence ID" value="MEW9573528.1"/>
    <property type="molecule type" value="Genomic_DNA"/>
</dbReference>
<name>A0ABV3QI62_9GAMM</name>
<evidence type="ECO:0000256" key="4">
    <source>
        <dbReference type="ARBA" id="ARBA00023014"/>
    </source>
</evidence>
<evidence type="ECO:0000313" key="6">
    <source>
        <dbReference type="EMBL" id="MEW9573528.1"/>
    </source>
</evidence>
<dbReference type="PANTHER" id="PTHR40261:SF1">
    <property type="entry name" value="RIESKE DOMAIN-CONTAINING PROTEIN"/>
    <property type="match status" value="1"/>
</dbReference>
<keyword evidence="7" id="KW-1185">Reference proteome</keyword>
<accession>A0ABV3QI62</accession>
<dbReference type="InterPro" id="IPR036922">
    <property type="entry name" value="Rieske_2Fe-2S_sf"/>
</dbReference>
<evidence type="ECO:0000256" key="2">
    <source>
        <dbReference type="ARBA" id="ARBA00022723"/>
    </source>
</evidence>
<comment type="caution">
    <text evidence="6">The sequence shown here is derived from an EMBL/GenBank/DDBJ whole genome shotgun (WGS) entry which is preliminary data.</text>
</comment>
<gene>
    <name evidence="6" type="ORF">ABQJ54_17375</name>
</gene>
<dbReference type="Gene3D" id="2.102.10.10">
    <property type="entry name" value="Rieske [2Fe-2S] iron-sulphur domain"/>
    <property type="match status" value="1"/>
</dbReference>